<dbReference type="SUPFAM" id="SSF55681">
    <property type="entry name" value="Class II aaRS and biotin synthetases"/>
    <property type="match status" value="1"/>
</dbReference>
<keyword evidence="7" id="KW-0862">Zinc</keyword>
<dbReference type="AlphaFoldDB" id="A0A1G9NDH7"/>
<evidence type="ECO:0000313" key="15">
    <source>
        <dbReference type="Proteomes" id="UP000198680"/>
    </source>
</evidence>
<keyword evidence="8" id="KW-0067">ATP-binding</keyword>
<dbReference type="GO" id="GO:0005737">
    <property type="term" value="C:cytoplasm"/>
    <property type="evidence" value="ECO:0007669"/>
    <property type="project" value="UniProtKB-UniRule"/>
</dbReference>
<evidence type="ECO:0000256" key="12">
    <source>
        <dbReference type="NCBIfam" id="TIGR00418"/>
    </source>
</evidence>
<comment type="similarity">
    <text evidence="1">Belongs to the class-II aminoacyl-tRNA synthetase family.</text>
</comment>
<evidence type="ECO:0000256" key="3">
    <source>
        <dbReference type="ARBA" id="ARBA00022490"/>
    </source>
</evidence>
<gene>
    <name evidence="14" type="ORF">SAMN05660642_00992</name>
</gene>
<protein>
    <recommendedName>
        <fullName evidence="2 12">Threonine--tRNA ligase</fullName>
        <ecNumber evidence="2 12">6.1.1.3</ecNumber>
    </recommendedName>
</protein>
<keyword evidence="5" id="KW-0479">Metal-binding</keyword>
<reference evidence="15" key="1">
    <citation type="submission" date="2016-10" db="EMBL/GenBank/DDBJ databases">
        <authorList>
            <person name="Varghese N."/>
            <person name="Submissions S."/>
        </authorList>
    </citation>
    <scope>NUCLEOTIDE SEQUENCE [LARGE SCALE GENOMIC DNA]</scope>
    <source>
        <strain evidence="15">DSM 45419</strain>
    </source>
</reference>
<dbReference type="PANTHER" id="PTHR11451:SF56">
    <property type="entry name" value="THREONINE--TRNA LIGASE 1"/>
    <property type="match status" value="1"/>
</dbReference>
<dbReference type="NCBIfam" id="TIGR00418">
    <property type="entry name" value="thrS"/>
    <property type="match status" value="1"/>
</dbReference>
<dbReference type="InterPro" id="IPR002320">
    <property type="entry name" value="Thr-tRNA-ligase_IIa"/>
</dbReference>
<dbReference type="Gene3D" id="3.30.930.10">
    <property type="entry name" value="Bira Bifunctional Protein, Domain 2"/>
    <property type="match status" value="1"/>
</dbReference>
<evidence type="ECO:0000256" key="10">
    <source>
        <dbReference type="ARBA" id="ARBA00023146"/>
    </source>
</evidence>
<dbReference type="EC" id="6.1.1.3" evidence="2 12"/>
<feature type="domain" description="Aminoacyl-transfer RNA synthetases class-II family profile" evidence="13">
    <location>
        <begin position="33"/>
        <end position="302"/>
    </location>
</feature>
<accession>A0A1G9NDH7</accession>
<evidence type="ECO:0000256" key="7">
    <source>
        <dbReference type="ARBA" id="ARBA00022833"/>
    </source>
</evidence>
<comment type="catalytic activity">
    <reaction evidence="11">
        <text>tRNA(Thr) + L-threonine + ATP = L-threonyl-tRNA(Thr) + AMP + diphosphate + H(+)</text>
        <dbReference type="Rhea" id="RHEA:24624"/>
        <dbReference type="Rhea" id="RHEA-COMP:9670"/>
        <dbReference type="Rhea" id="RHEA-COMP:9704"/>
        <dbReference type="ChEBI" id="CHEBI:15378"/>
        <dbReference type="ChEBI" id="CHEBI:30616"/>
        <dbReference type="ChEBI" id="CHEBI:33019"/>
        <dbReference type="ChEBI" id="CHEBI:57926"/>
        <dbReference type="ChEBI" id="CHEBI:78442"/>
        <dbReference type="ChEBI" id="CHEBI:78534"/>
        <dbReference type="ChEBI" id="CHEBI:456215"/>
        <dbReference type="EC" id="6.1.1.3"/>
    </reaction>
</comment>
<dbReference type="Pfam" id="PF00587">
    <property type="entry name" value="tRNA-synt_2b"/>
    <property type="match status" value="1"/>
</dbReference>
<dbReference type="InterPro" id="IPR004154">
    <property type="entry name" value="Anticodon-bd"/>
</dbReference>
<dbReference type="GO" id="GO:0046872">
    <property type="term" value="F:metal ion binding"/>
    <property type="evidence" value="ECO:0007669"/>
    <property type="project" value="UniProtKB-KW"/>
</dbReference>
<dbReference type="InterPro" id="IPR002314">
    <property type="entry name" value="aa-tRNA-synt_IIb"/>
</dbReference>
<keyword evidence="9" id="KW-0648">Protein biosynthesis</keyword>
<evidence type="ECO:0000256" key="4">
    <source>
        <dbReference type="ARBA" id="ARBA00022598"/>
    </source>
</evidence>
<keyword evidence="15" id="KW-1185">Reference proteome</keyword>
<keyword evidence="3" id="KW-0963">Cytoplasm</keyword>
<dbReference type="Pfam" id="PF03129">
    <property type="entry name" value="HGTP_anticodon"/>
    <property type="match status" value="1"/>
</dbReference>
<dbReference type="InterPro" id="IPR033728">
    <property type="entry name" value="ThrRS_core"/>
</dbReference>
<dbReference type="PANTHER" id="PTHR11451">
    <property type="entry name" value="THREONINE-TRNA LIGASE"/>
    <property type="match status" value="1"/>
</dbReference>
<evidence type="ECO:0000313" key="14">
    <source>
        <dbReference type="EMBL" id="SDL84510.1"/>
    </source>
</evidence>
<evidence type="ECO:0000256" key="6">
    <source>
        <dbReference type="ARBA" id="ARBA00022741"/>
    </source>
</evidence>
<evidence type="ECO:0000256" key="2">
    <source>
        <dbReference type="ARBA" id="ARBA00013163"/>
    </source>
</evidence>
<dbReference type="PROSITE" id="PS50862">
    <property type="entry name" value="AA_TRNA_LIGASE_II"/>
    <property type="match status" value="1"/>
</dbReference>
<dbReference type="FunFam" id="3.30.930.10:FF:000002">
    <property type="entry name" value="Threonine--tRNA ligase"/>
    <property type="match status" value="1"/>
</dbReference>
<dbReference type="EMBL" id="FNHE01000002">
    <property type="protein sequence ID" value="SDL84510.1"/>
    <property type="molecule type" value="Genomic_DNA"/>
</dbReference>
<proteinExistence type="inferred from homology"/>
<name>A0A1G9NDH7_9ACTN</name>
<evidence type="ECO:0000256" key="11">
    <source>
        <dbReference type="ARBA" id="ARBA00049515"/>
    </source>
</evidence>
<dbReference type="RefSeq" id="WP_091214566.1">
    <property type="nucleotide sequence ID" value="NZ_FNHE01000002.1"/>
</dbReference>
<dbReference type="InterPro" id="IPR045864">
    <property type="entry name" value="aa-tRNA-synth_II/BPL/LPL"/>
</dbReference>
<dbReference type="InterPro" id="IPR006195">
    <property type="entry name" value="aa-tRNA-synth_II"/>
</dbReference>
<keyword evidence="4" id="KW-0436">Ligase</keyword>
<dbReference type="InterPro" id="IPR036621">
    <property type="entry name" value="Anticodon-bd_dom_sf"/>
</dbReference>
<organism evidence="14 15">
    <name type="scientific">Geodermatophilus siccatus</name>
    <dbReference type="NCBI Taxonomy" id="1137991"/>
    <lineage>
        <taxon>Bacteria</taxon>
        <taxon>Bacillati</taxon>
        <taxon>Actinomycetota</taxon>
        <taxon>Actinomycetes</taxon>
        <taxon>Geodermatophilales</taxon>
        <taxon>Geodermatophilaceae</taxon>
        <taxon>Geodermatophilus</taxon>
    </lineage>
</organism>
<keyword evidence="6" id="KW-0547">Nucleotide-binding</keyword>
<dbReference type="Proteomes" id="UP000198680">
    <property type="component" value="Unassembled WGS sequence"/>
</dbReference>
<dbReference type="OrthoDB" id="9802304at2"/>
<dbReference type="SUPFAM" id="SSF52954">
    <property type="entry name" value="Class II aaRS ABD-related"/>
    <property type="match status" value="1"/>
</dbReference>
<dbReference type="GO" id="GO:0005524">
    <property type="term" value="F:ATP binding"/>
    <property type="evidence" value="ECO:0007669"/>
    <property type="project" value="UniProtKB-KW"/>
</dbReference>
<sequence length="411" mass="45073">MSPSPAEHSGLGRALDLFDTSPSVGAGLPLWLPDGAVVRAELERFAVEQALASGCRRVFTPVLGKRELFERSGHWDKFSADMFPEMRVGGESLVLRPANCPHHTQVFAARPHSYRDMPVRLAEIGSMFRSELSGVLVGLSRVRQINLDDAHSFCRPDQVVDEVRLALDAIRHCYEVLGIDIHRFRLSVRGPGGRYLGSDEQWRTAEDDLRAALDATGLDHDVAPGEAAFYGPKIDVQVVDHRGREETLSTVQVDHNQPERFDLHYVGEDGRRHRPVMVHRGLLSSMERMTAILLDGGNGRFPTWLSPEQVRVLPVSEEAHGAAARSVVTRLARAGIRAELSGRGSLSVRIKEAHHRRAAYVAVVGDAEAADDAVTVSAPGSSGRSCLPVPELVERLVGEIAARRRDRTVAG</sequence>
<dbReference type="PRINTS" id="PR01047">
    <property type="entry name" value="TRNASYNTHTHR"/>
</dbReference>
<evidence type="ECO:0000256" key="1">
    <source>
        <dbReference type="ARBA" id="ARBA00008226"/>
    </source>
</evidence>
<dbReference type="CDD" id="cd00771">
    <property type="entry name" value="ThrRS_core"/>
    <property type="match status" value="1"/>
</dbReference>
<dbReference type="Gene3D" id="3.40.50.800">
    <property type="entry name" value="Anticodon-binding domain"/>
    <property type="match status" value="1"/>
</dbReference>
<keyword evidence="10 14" id="KW-0030">Aminoacyl-tRNA synthetase</keyword>
<evidence type="ECO:0000259" key="13">
    <source>
        <dbReference type="PROSITE" id="PS50862"/>
    </source>
</evidence>
<evidence type="ECO:0000256" key="5">
    <source>
        <dbReference type="ARBA" id="ARBA00022723"/>
    </source>
</evidence>
<evidence type="ECO:0000256" key="8">
    <source>
        <dbReference type="ARBA" id="ARBA00022840"/>
    </source>
</evidence>
<dbReference type="STRING" id="1137991.SAMN05660642_00992"/>
<evidence type="ECO:0000256" key="9">
    <source>
        <dbReference type="ARBA" id="ARBA00022917"/>
    </source>
</evidence>
<dbReference type="GO" id="GO:0006435">
    <property type="term" value="P:threonyl-tRNA aminoacylation"/>
    <property type="evidence" value="ECO:0007669"/>
    <property type="project" value="UniProtKB-UniRule"/>
</dbReference>
<dbReference type="GO" id="GO:0004829">
    <property type="term" value="F:threonine-tRNA ligase activity"/>
    <property type="evidence" value="ECO:0007669"/>
    <property type="project" value="UniProtKB-UniRule"/>
</dbReference>